<dbReference type="GO" id="GO:0005886">
    <property type="term" value="C:plasma membrane"/>
    <property type="evidence" value="ECO:0007669"/>
    <property type="project" value="UniProtKB-SubCell"/>
</dbReference>
<keyword evidence="2" id="KW-0813">Transport</keyword>
<dbReference type="Pfam" id="PF05977">
    <property type="entry name" value="MFS_3"/>
    <property type="match status" value="1"/>
</dbReference>
<comment type="subcellular location">
    <subcellularLocation>
        <location evidence="1">Cell membrane</location>
        <topology evidence="1">Multi-pass membrane protein</topology>
    </subcellularLocation>
</comment>
<dbReference type="SUPFAM" id="SSF103473">
    <property type="entry name" value="MFS general substrate transporter"/>
    <property type="match status" value="1"/>
</dbReference>
<evidence type="ECO:0000256" key="2">
    <source>
        <dbReference type="ARBA" id="ARBA00022448"/>
    </source>
</evidence>
<reference evidence="8 9" key="1">
    <citation type="submission" date="2018-01" db="EMBL/GenBank/DDBJ databases">
        <title>Draft genome sequence of Sphaerisporangium sp. 7K107.</title>
        <authorList>
            <person name="Sahin N."/>
            <person name="Saygin H."/>
            <person name="Ay H."/>
        </authorList>
    </citation>
    <scope>NUCLEOTIDE SEQUENCE [LARGE SCALE GENOMIC DNA]</scope>
    <source>
        <strain evidence="8 9">7K107</strain>
    </source>
</reference>
<keyword evidence="3" id="KW-1003">Cell membrane</keyword>
<dbReference type="PANTHER" id="PTHR23513:SF6">
    <property type="entry name" value="MAJOR FACILITATOR SUPERFAMILY ASSOCIATED DOMAIN-CONTAINING PROTEIN"/>
    <property type="match status" value="1"/>
</dbReference>
<dbReference type="Proteomes" id="UP000248544">
    <property type="component" value="Unassembled WGS sequence"/>
</dbReference>
<keyword evidence="9" id="KW-1185">Reference proteome</keyword>
<dbReference type="AlphaFoldDB" id="A0A2W2F143"/>
<feature type="transmembrane region" description="Helical" evidence="7">
    <location>
        <begin position="168"/>
        <end position="187"/>
    </location>
</feature>
<evidence type="ECO:0000256" key="4">
    <source>
        <dbReference type="ARBA" id="ARBA00022692"/>
    </source>
</evidence>
<name>A0A2W2F143_9ACTN</name>
<feature type="transmembrane region" description="Helical" evidence="7">
    <location>
        <begin position="77"/>
        <end position="103"/>
    </location>
</feature>
<feature type="transmembrane region" description="Helical" evidence="7">
    <location>
        <begin position="144"/>
        <end position="162"/>
    </location>
</feature>
<comment type="caution">
    <text evidence="8">The sequence shown here is derived from an EMBL/GenBank/DDBJ whole genome shotgun (WGS) entry which is preliminary data.</text>
</comment>
<evidence type="ECO:0000256" key="6">
    <source>
        <dbReference type="ARBA" id="ARBA00023136"/>
    </source>
</evidence>
<accession>A0A2W2F143</accession>
<feature type="transmembrane region" description="Helical" evidence="7">
    <location>
        <begin position="20"/>
        <end position="44"/>
    </location>
</feature>
<evidence type="ECO:0000256" key="5">
    <source>
        <dbReference type="ARBA" id="ARBA00022989"/>
    </source>
</evidence>
<organism evidence="8 9">
    <name type="scientific">Spongiactinospora gelatinilytica</name>
    <dbReference type="NCBI Taxonomy" id="2666298"/>
    <lineage>
        <taxon>Bacteria</taxon>
        <taxon>Bacillati</taxon>
        <taxon>Actinomycetota</taxon>
        <taxon>Actinomycetes</taxon>
        <taxon>Streptosporangiales</taxon>
        <taxon>Streptosporangiaceae</taxon>
        <taxon>Spongiactinospora</taxon>
    </lineage>
</organism>
<evidence type="ECO:0000313" key="9">
    <source>
        <dbReference type="Proteomes" id="UP000248544"/>
    </source>
</evidence>
<protein>
    <recommendedName>
        <fullName evidence="10">MFS transporter</fullName>
    </recommendedName>
</protein>
<gene>
    <name evidence="8" type="ORF">C1I98_32455</name>
</gene>
<evidence type="ECO:0000256" key="3">
    <source>
        <dbReference type="ARBA" id="ARBA00022475"/>
    </source>
</evidence>
<feature type="transmembrane region" description="Helical" evidence="7">
    <location>
        <begin position="109"/>
        <end position="132"/>
    </location>
</feature>
<keyword evidence="6 7" id="KW-0472">Membrane</keyword>
<evidence type="ECO:0000256" key="1">
    <source>
        <dbReference type="ARBA" id="ARBA00004651"/>
    </source>
</evidence>
<evidence type="ECO:0000313" key="8">
    <source>
        <dbReference type="EMBL" id="PZG29081.1"/>
    </source>
</evidence>
<proteinExistence type="predicted"/>
<keyword evidence="5 7" id="KW-1133">Transmembrane helix</keyword>
<dbReference type="InterPro" id="IPR010290">
    <property type="entry name" value="TM_effector"/>
</dbReference>
<dbReference type="EMBL" id="POUA01000388">
    <property type="protein sequence ID" value="PZG29081.1"/>
    <property type="molecule type" value="Genomic_DNA"/>
</dbReference>
<dbReference type="PANTHER" id="PTHR23513">
    <property type="entry name" value="INTEGRAL MEMBRANE EFFLUX PROTEIN-RELATED"/>
    <property type="match status" value="1"/>
</dbReference>
<dbReference type="InterPro" id="IPR036259">
    <property type="entry name" value="MFS_trans_sf"/>
</dbReference>
<evidence type="ECO:0000256" key="7">
    <source>
        <dbReference type="SAM" id="Phobius"/>
    </source>
</evidence>
<dbReference type="Gene3D" id="1.20.1250.20">
    <property type="entry name" value="MFS general substrate transporter like domains"/>
    <property type="match status" value="1"/>
</dbReference>
<evidence type="ECO:0008006" key="10">
    <source>
        <dbReference type="Google" id="ProtNLM"/>
    </source>
</evidence>
<sequence length="259" mass="26889">MLVGTSAAMDVSGSGLAGVVVQAAGAPVAIVIDTLTYLWSAWWLRAVPSPAPSRAQVRTGMNRQIADGVRFVRGNRVLMVIAVQGAMVNLGIPLVTALLPVLIVGELHLPAWMLGAYLSASGLGMLAGSASAHLLSRWLGQGRATWLVGVWTAPAALALPFIAQGPGLWVSAAAYFVVTFRIGVNNVTLTSFRQQVTPDAMLGRVNATMRVVLIGAVGLGGLLAALVGELYGVRAALWCGAVALALSRVPIAFSSTLRR</sequence>
<keyword evidence="4 7" id="KW-0812">Transmembrane</keyword>
<feature type="transmembrane region" description="Helical" evidence="7">
    <location>
        <begin position="207"/>
        <end position="227"/>
    </location>
</feature>